<feature type="coiled-coil region" evidence="1">
    <location>
        <begin position="109"/>
        <end position="136"/>
    </location>
</feature>
<dbReference type="Pfam" id="PF19063">
    <property type="entry name" value="DUF5759"/>
    <property type="match status" value="1"/>
</dbReference>
<organism evidence="2">
    <name type="scientific">viral metagenome</name>
    <dbReference type="NCBI Taxonomy" id="1070528"/>
    <lineage>
        <taxon>unclassified sequences</taxon>
        <taxon>metagenomes</taxon>
        <taxon>organismal metagenomes</taxon>
    </lineage>
</organism>
<proteinExistence type="predicted"/>
<name>A0A6C0K9G1_9ZZZZ</name>
<dbReference type="InterPro" id="IPR043977">
    <property type="entry name" value="DUF5759"/>
</dbReference>
<reference evidence="2" key="1">
    <citation type="journal article" date="2020" name="Nature">
        <title>Giant virus diversity and host interactions through global metagenomics.</title>
        <authorList>
            <person name="Schulz F."/>
            <person name="Roux S."/>
            <person name="Paez-Espino D."/>
            <person name="Jungbluth S."/>
            <person name="Walsh D.A."/>
            <person name="Denef V.J."/>
            <person name="McMahon K.D."/>
            <person name="Konstantinidis K.T."/>
            <person name="Eloe-Fadrosh E.A."/>
            <person name="Kyrpides N.C."/>
            <person name="Woyke T."/>
        </authorList>
    </citation>
    <scope>NUCLEOTIDE SEQUENCE</scope>
    <source>
        <strain evidence="2">GVMAG-S-1102113-126</strain>
    </source>
</reference>
<keyword evidence="1" id="KW-0175">Coiled coil</keyword>
<evidence type="ECO:0000313" key="2">
    <source>
        <dbReference type="EMBL" id="QHU14692.1"/>
    </source>
</evidence>
<protein>
    <submittedName>
        <fullName evidence="2">Uncharacterized protein</fullName>
    </submittedName>
</protein>
<sequence>MHIQMKEGNKAFLNHLLSIQKRKFIREDEAFEYFYELTKRKIQARAENNVLEYLMIIPSFTTGLPIYDNKKLASRIQKKIEKDGLMSVLTQDVMIYINWSPNALAVLDKANVKKKAKKHTKKIKQAKKETKDMKVRWGI</sequence>
<dbReference type="AlphaFoldDB" id="A0A6C0K9G1"/>
<dbReference type="EMBL" id="MN740845">
    <property type="protein sequence ID" value="QHU14692.1"/>
    <property type="molecule type" value="Genomic_DNA"/>
</dbReference>
<accession>A0A6C0K9G1</accession>
<evidence type="ECO:0000256" key="1">
    <source>
        <dbReference type="SAM" id="Coils"/>
    </source>
</evidence>